<keyword evidence="2 3" id="KW-0378">Hydrolase</keyword>
<dbReference type="EMBL" id="RZGY01000001">
    <property type="protein sequence ID" value="RUQ86995.1"/>
    <property type="molecule type" value="Genomic_DNA"/>
</dbReference>
<proteinExistence type="inferred from homology"/>
<dbReference type="Proteomes" id="UP000241203">
    <property type="component" value="Unassembled WGS sequence"/>
</dbReference>
<evidence type="ECO:0000256" key="3">
    <source>
        <dbReference type="RuleBase" id="RU003476"/>
    </source>
</evidence>
<comment type="similarity">
    <text evidence="1 3">Belongs to the Nudix hydrolase family.</text>
</comment>
<dbReference type="PANTHER" id="PTHR43736">
    <property type="entry name" value="ADP-RIBOSE PYROPHOSPHATASE"/>
    <property type="match status" value="1"/>
</dbReference>
<evidence type="ECO:0000256" key="1">
    <source>
        <dbReference type="ARBA" id="ARBA00005582"/>
    </source>
</evidence>
<name>A0A2P8GWY9_9MICO</name>
<evidence type="ECO:0000313" key="7">
    <source>
        <dbReference type="Proteomes" id="UP000241203"/>
    </source>
</evidence>
<dbReference type="Pfam" id="PF00293">
    <property type="entry name" value="NUDIX"/>
    <property type="match status" value="1"/>
</dbReference>
<dbReference type="PRINTS" id="PR00502">
    <property type="entry name" value="NUDIXFAMILY"/>
</dbReference>
<keyword evidence="8" id="KW-1185">Reference proteome</keyword>
<evidence type="ECO:0000313" key="5">
    <source>
        <dbReference type="EMBL" id="PSL38486.1"/>
    </source>
</evidence>
<dbReference type="PANTHER" id="PTHR43736:SF2">
    <property type="entry name" value="MUTT_NUDIX FAMILY PROTEIN"/>
    <property type="match status" value="1"/>
</dbReference>
<dbReference type="InterPro" id="IPR000086">
    <property type="entry name" value="NUDIX_hydrolase_dom"/>
</dbReference>
<evidence type="ECO:0000259" key="4">
    <source>
        <dbReference type="PROSITE" id="PS51462"/>
    </source>
</evidence>
<dbReference type="PROSITE" id="PS51462">
    <property type="entry name" value="NUDIX"/>
    <property type="match status" value="1"/>
</dbReference>
<dbReference type="GO" id="GO:0016787">
    <property type="term" value="F:hydrolase activity"/>
    <property type="evidence" value="ECO:0007669"/>
    <property type="project" value="UniProtKB-KW"/>
</dbReference>
<dbReference type="InterPro" id="IPR020476">
    <property type="entry name" value="Nudix_hydrolase"/>
</dbReference>
<reference evidence="5 7" key="1">
    <citation type="submission" date="2018-03" db="EMBL/GenBank/DDBJ databases">
        <title>Genomic Encyclopedia of Archaeal and Bacterial Type Strains, Phase II (KMG-II): from individual species to whole genera.</title>
        <authorList>
            <person name="Goeker M."/>
        </authorList>
    </citation>
    <scope>NUCLEOTIDE SEQUENCE [LARGE SCALE GENOMIC DNA]</scope>
    <source>
        <strain evidence="5 7">DSM 21548</strain>
    </source>
</reference>
<evidence type="ECO:0000313" key="6">
    <source>
        <dbReference type="EMBL" id="RUQ86995.1"/>
    </source>
</evidence>
<dbReference type="EMBL" id="PYAU01000001">
    <property type="protein sequence ID" value="PSL38486.1"/>
    <property type="molecule type" value="Genomic_DNA"/>
</dbReference>
<comment type="caution">
    <text evidence="5">The sequence shown here is derived from an EMBL/GenBank/DDBJ whole genome shotgun (WGS) entry which is preliminary data.</text>
</comment>
<dbReference type="InterPro" id="IPR020084">
    <property type="entry name" value="NUDIX_hydrolase_CS"/>
</dbReference>
<protein>
    <submittedName>
        <fullName evidence="5">ADP-ribose pyrophosphatase YjhB (NUDIX family)</fullName>
    </submittedName>
    <submittedName>
        <fullName evidence="6">NUDIX domain-containing protein</fullName>
    </submittedName>
</protein>
<dbReference type="Gene3D" id="3.90.79.10">
    <property type="entry name" value="Nucleoside Triphosphate Pyrophosphohydrolase"/>
    <property type="match status" value="1"/>
</dbReference>
<reference evidence="6 8" key="2">
    <citation type="submission" date="2018-12" db="EMBL/GenBank/DDBJ databases">
        <authorList>
            <person name="hu s."/>
            <person name="Xu Y."/>
            <person name="Xu B."/>
            <person name="Li F."/>
        </authorList>
    </citation>
    <scope>NUCLEOTIDE SEQUENCE [LARGE SCALE GENOMIC DNA]</scope>
    <source>
        <strain evidence="6 8">KSW2-17</strain>
    </source>
</reference>
<dbReference type="AlphaFoldDB" id="A0A2P8GWY9"/>
<sequence length="139" mass="15174">MNPRERAVCVCFDGPRVLLMRRLKEGRRYTVLPGGGIEPGETPAQAAVRELAEETGLVATVTDDLVTVDHDDRRAHYLLMVATPGEPTLGGPEALAESEDNRYRPGWVPVAELADEPLLPEEARAVVLRAFAESLTDGR</sequence>
<evidence type="ECO:0000256" key="2">
    <source>
        <dbReference type="ARBA" id="ARBA00022801"/>
    </source>
</evidence>
<organism evidence="5 7">
    <name type="scientific">Labedella gwakjiensis</name>
    <dbReference type="NCBI Taxonomy" id="390269"/>
    <lineage>
        <taxon>Bacteria</taxon>
        <taxon>Bacillati</taxon>
        <taxon>Actinomycetota</taxon>
        <taxon>Actinomycetes</taxon>
        <taxon>Micrococcales</taxon>
        <taxon>Microbacteriaceae</taxon>
        <taxon>Labedella</taxon>
    </lineage>
</organism>
<accession>A0A2P8GWY9</accession>
<dbReference type="SUPFAM" id="SSF55811">
    <property type="entry name" value="Nudix"/>
    <property type="match status" value="1"/>
</dbReference>
<dbReference type="InterPro" id="IPR015797">
    <property type="entry name" value="NUDIX_hydrolase-like_dom_sf"/>
</dbReference>
<dbReference type="RefSeq" id="WP_106563497.1">
    <property type="nucleotide sequence ID" value="NZ_PYAU01000001.1"/>
</dbReference>
<evidence type="ECO:0000313" key="8">
    <source>
        <dbReference type="Proteomes" id="UP000268291"/>
    </source>
</evidence>
<dbReference type="PROSITE" id="PS00893">
    <property type="entry name" value="NUDIX_BOX"/>
    <property type="match status" value="1"/>
</dbReference>
<gene>
    <name evidence="5" type="ORF">CLV49_2111</name>
    <name evidence="6" type="ORF">ELQ93_08660</name>
</gene>
<feature type="domain" description="Nudix hydrolase" evidence="4">
    <location>
        <begin position="2"/>
        <end position="132"/>
    </location>
</feature>
<dbReference type="Proteomes" id="UP000268291">
    <property type="component" value="Unassembled WGS sequence"/>
</dbReference>